<evidence type="ECO:0000313" key="2">
    <source>
        <dbReference type="Proteomes" id="UP000503640"/>
    </source>
</evidence>
<evidence type="ECO:0000313" key="1">
    <source>
        <dbReference type="EMBL" id="GEJ56754.1"/>
    </source>
</evidence>
<name>A0A7I9VK24_9BACT</name>
<protein>
    <submittedName>
        <fullName evidence="1">Uncharacterized protein</fullName>
    </submittedName>
</protein>
<dbReference type="RefSeq" id="WP_235969512.1">
    <property type="nucleotide sequence ID" value="NZ_BJTG01000003.1"/>
</dbReference>
<dbReference type="EMBL" id="BJTG01000003">
    <property type="protein sequence ID" value="GEJ56754.1"/>
    <property type="molecule type" value="Genomic_DNA"/>
</dbReference>
<organism evidence="1 2">
    <name type="scientific">Anaeromyxobacter diazotrophicus</name>
    <dbReference type="NCBI Taxonomy" id="2590199"/>
    <lineage>
        <taxon>Bacteria</taxon>
        <taxon>Pseudomonadati</taxon>
        <taxon>Myxococcota</taxon>
        <taxon>Myxococcia</taxon>
        <taxon>Myxococcales</taxon>
        <taxon>Cystobacterineae</taxon>
        <taxon>Anaeromyxobacteraceae</taxon>
        <taxon>Anaeromyxobacter</taxon>
    </lineage>
</organism>
<proteinExistence type="predicted"/>
<gene>
    <name evidence="1" type="ORF">AMYX_14950</name>
</gene>
<sequence length="111" mass="12343">MVDLAAARDDRRLRDYRSRLGTVQETNRKALARLFQSGVIFSRAGARLGRDLLLAHQHLTKVADLLGRLADLDRGLGRDSEAEALYAQVQSLLARTSELSARSDGLLARER</sequence>
<comment type="caution">
    <text evidence="1">The sequence shown here is derived from an EMBL/GenBank/DDBJ whole genome shotgun (WGS) entry which is preliminary data.</text>
</comment>
<keyword evidence="2" id="KW-1185">Reference proteome</keyword>
<accession>A0A7I9VK24</accession>
<dbReference type="Proteomes" id="UP000503640">
    <property type="component" value="Unassembled WGS sequence"/>
</dbReference>
<dbReference type="AlphaFoldDB" id="A0A7I9VK24"/>
<reference evidence="2" key="1">
    <citation type="journal article" date="2020" name="Appl. Environ. Microbiol.">
        <title>Diazotrophic Anaeromyxobacter Isolates from Soils.</title>
        <authorList>
            <person name="Masuda Y."/>
            <person name="Yamanaka H."/>
            <person name="Xu Z.X."/>
            <person name="Shiratori Y."/>
            <person name="Aono T."/>
            <person name="Amachi S."/>
            <person name="Senoo K."/>
            <person name="Itoh H."/>
        </authorList>
    </citation>
    <scope>NUCLEOTIDE SEQUENCE [LARGE SCALE GENOMIC DNA]</scope>
    <source>
        <strain evidence="2">R267</strain>
    </source>
</reference>